<feature type="compositionally biased region" description="Polar residues" evidence="5">
    <location>
        <begin position="1"/>
        <end position="24"/>
    </location>
</feature>
<name>A0AAE1FD63_PETCI</name>
<gene>
    <name evidence="7" type="ORF">Pcinc_022981</name>
</gene>
<feature type="compositionally biased region" description="Polar residues" evidence="5">
    <location>
        <begin position="51"/>
        <end position="61"/>
    </location>
</feature>
<dbReference type="Gene3D" id="3.30.40.10">
    <property type="entry name" value="Zinc/RING finger domain, C3HC4 (zinc finger)"/>
    <property type="match status" value="1"/>
</dbReference>
<sequence length="588" mass="64201">MNETKLQSPTPDLNHSTQSETLLSVSMKEEMKEEAEEEEEEEEEEKYHPSLPSSPSNTTVMPPSSPYSSFNHSYSPQRSISPPSPQNPASALFPPFSPLNSTPPPYCNSSLSFSSSQLPHSPQSPHRSSGASSYGCSPSPCRSPPPPHSPPASPCQSPPPSPYTPGDPTCTPTASRSTPVSIPSTPVTPSQPPDSPHSQEDSSVNMSSVHFASSPHRSQSSSQPAPTTPPEQEVVDVESYQPCVVDLTHEEDETDEVDVVGVVLGEPSVIYMGTETRRPRRHNQTAAIANLPPRPERPRAAHPTSSTSSNSSSNYASHRPSESNTFNSTSTNNTFNSSNNSSNTFNSLNNNNLNLPVNVSINNQNNNLDFHNTNLLFGNLLDEDLSVETVEEYGPTRPGPTRPSPLYPLMSRELRHPARHSRRSRSRSPQPDYNRDRDAPRTPEFLQELDDLLAEMEGRMPPPAPPPPAQPQASAPQILPLHQQQPLTAAQMVAQEHCNRVANLMATQPLATQPLAPPSPPPREQPTISCMVCLDSLATIQASSRTMCSTNCGHLFCSPCITEVVKQKKQCPVCRKKLTKKQYHPLFI</sequence>
<dbReference type="AlphaFoldDB" id="A0AAE1FD63"/>
<feature type="compositionally biased region" description="Low complexity" evidence="5">
    <location>
        <begin position="304"/>
        <end position="314"/>
    </location>
</feature>
<evidence type="ECO:0000259" key="6">
    <source>
        <dbReference type="PROSITE" id="PS50089"/>
    </source>
</evidence>
<feature type="region of interest" description="Disordered" evidence="5">
    <location>
        <begin position="273"/>
        <end position="343"/>
    </location>
</feature>
<evidence type="ECO:0000256" key="2">
    <source>
        <dbReference type="ARBA" id="ARBA00022771"/>
    </source>
</evidence>
<feature type="compositionally biased region" description="Low complexity" evidence="5">
    <location>
        <begin position="66"/>
        <end position="81"/>
    </location>
</feature>
<keyword evidence="8" id="KW-1185">Reference proteome</keyword>
<dbReference type="InterPro" id="IPR047134">
    <property type="entry name" value="RNF4"/>
</dbReference>
<feature type="compositionally biased region" description="Low complexity" evidence="5">
    <location>
        <begin position="175"/>
        <end position="188"/>
    </location>
</feature>
<dbReference type="SMART" id="SM00184">
    <property type="entry name" value="RING"/>
    <property type="match status" value="1"/>
</dbReference>
<feature type="compositionally biased region" description="Low complexity" evidence="5">
    <location>
        <begin position="212"/>
        <end position="225"/>
    </location>
</feature>
<dbReference type="EMBL" id="JAWQEG010002452">
    <property type="protein sequence ID" value="KAK3871917.1"/>
    <property type="molecule type" value="Genomic_DNA"/>
</dbReference>
<dbReference type="Proteomes" id="UP001286313">
    <property type="component" value="Unassembled WGS sequence"/>
</dbReference>
<feature type="compositionally biased region" description="Basic residues" evidence="5">
    <location>
        <begin position="417"/>
        <end position="426"/>
    </location>
</feature>
<feature type="domain" description="RING-type" evidence="6">
    <location>
        <begin position="530"/>
        <end position="575"/>
    </location>
</feature>
<evidence type="ECO:0000313" key="8">
    <source>
        <dbReference type="Proteomes" id="UP001286313"/>
    </source>
</evidence>
<accession>A0AAE1FD63</accession>
<organism evidence="7 8">
    <name type="scientific">Petrolisthes cinctipes</name>
    <name type="common">Flat porcelain crab</name>
    <dbReference type="NCBI Taxonomy" id="88211"/>
    <lineage>
        <taxon>Eukaryota</taxon>
        <taxon>Metazoa</taxon>
        <taxon>Ecdysozoa</taxon>
        <taxon>Arthropoda</taxon>
        <taxon>Crustacea</taxon>
        <taxon>Multicrustacea</taxon>
        <taxon>Malacostraca</taxon>
        <taxon>Eumalacostraca</taxon>
        <taxon>Eucarida</taxon>
        <taxon>Decapoda</taxon>
        <taxon>Pleocyemata</taxon>
        <taxon>Anomura</taxon>
        <taxon>Galatheoidea</taxon>
        <taxon>Porcellanidae</taxon>
        <taxon>Petrolisthes</taxon>
    </lineage>
</organism>
<dbReference type="GO" id="GO:0008270">
    <property type="term" value="F:zinc ion binding"/>
    <property type="evidence" value="ECO:0007669"/>
    <property type="project" value="UniProtKB-KW"/>
</dbReference>
<dbReference type="InterPro" id="IPR017907">
    <property type="entry name" value="Znf_RING_CS"/>
</dbReference>
<feature type="compositionally biased region" description="Acidic residues" evidence="5">
    <location>
        <begin position="32"/>
        <end position="44"/>
    </location>
</feature>
<feature type="compositionally biased region" description="Pro residues" evidence="5">
    <location>
        <begin position="141"/>
        <end position="165"/>
    </location>
</feature>
<feature type="compositionally biased region" description="Low complexity" evidence="5">
    <location>
        <begin position="109"/>
        <end position="140"/>
    </location>
</feature>
<keyword evidence="1" id="KW-0479">Metal-binding</keyword>
<protein>
    <recommendedName>
        <fullName evidence="6">RING-type domain-containing protein</fullName>
    </recommendedName>
</protein>
<dbReference type="Pfam" id="PF14634">
    <property type="entry name" value="zf-RING_5"/>
    <property type="match status" value="1"/>
</dbReference>
<reference evidence="7" key="1">
    <citation type="submission" date="2023-10" db="EMBL/GenBank/DDBJ databases">
        <title>Genome assemblies of two species of porcelain crab, Petrolisthes cinctipes and Petrolisthes manimaculis (Anomura: Porcellanidae).</title>
        <authorList>
            <person name="Angst P."/>
        </authorList>
    </citation>
    <scope>NUCLEOTIDE SEQUENCE</scope>
    <source>
        <strain evidence="7">PB745_01</strain>
        <tissue evidence="7">Gill</tissue>
    </source>
</reference>
<evidence type="ECO:0000256" key="1">
    <source>
        <dbReference type="ARBA" id="ARBA00022723"/>
    </source>
</evidence>
<dbReference type="PROSITE" id="PS00518">
    <property type="entry name" value="ZF_RING_1"/>
    <property type="match status" value="1"/>
</dbReference>
<feature type="region of interest" description="Disordered" evidence="5">
    <location>
        <begin position="1"/>
        <end position="236"/>
    </location>
</feature>
<proteinExistence type="predicted"/>
<dbReference type="InterPro" id="IPR001841">
    <property type="entry name" value="Znf_RING"/>
</dbReference>
<dbReference type="PANTHER" id="PTHR23041:SF78">
    <property type="entry name" value="E3 UBIQUITIN-PROTEIN LIGASE RNF4"/>
    <property type="match status" value="1"/>
</dbReference>
<dbReference type="SUPFAM" id="SSF57850">
    <property type="entry name" value="RING/U-box"/>
    <property type="match status" value="1"/>
</dbReference>
<feature type="compositionally biased region" description="Low complexity" evidence="5">
    <location>
        <begin position="323"/>
        <end position="343"/>
    </location>
</feature>
<keyword evidence="3" id="KW-0862">Zinc</keyword>
<keyword evidence="2 4" id="KW-0863">Zinc-finger</keyword>
<dbReference type="PROSITE" id="PS50089">
    <property type="entry name" value="ZF_RING_2"/>
    <property type="match status" value="1"/>
</dbReference>
<dbReference type="PANTHER" id="PTHR23041">
    <property type="entry name" value="RING FINGER DOMAIN-CONTAINING"/>
    <property type="match status" value="1"/>
</dbReference>
<evidence type="ECO:0000256" key="3">
    <source>
        <dbReference type="ARBA" id="ARBA00022833"/>
    </source>
</evidence>
<dbReference type="InterPro" id="IPR013083">
    <property type="entry name" value="Znf_RING/FYVE/PHD"/>
</dbReference>
<feature type="compositionally biased region" description="Polar residues" evidence="5">
    <location>
        <begin position="201"/>
        <end position="211"/>
    </location>
</feature>
<evidence type="ECO:0000256" key="5">
    <source>
        <dbReference type="SAM" id="MobiDB-lite"/>
    </source>
</evidence>
<evidence type="ECO:0000313" key="7">
    <source>
        <dbReference type="EMBL" id="KAK3871917.1"/>
    </source>
</evidence>
<feature type="region of interest" description="Disordered" evidence="5">
    <location>
        <begin position="415"/>
        <end position="443"/>
    </location>
</feature>
<feature type="compositionally biased region" description="Pro residues" evidence="5">
    <location>
        <begin position="95"/>
        <end position="106"/>
    </location>
</feature>
<comment type="caution">
    <text evidence="7">The sequence shown here is derived from an EMBL/GenBank/DDBJ whole genome shotgun (WGS) entry which is preliminary data.</text>
</comment>
<evidence type="ECO:0000256" key="4">
    <source>
        <dbReference type="PROSITE-ProRule" id="PRU00175"/>
    </source>
</evidence>